<dbReference type="PANTHER" id="PTHR39594:SF1">
    <property type="entry name" value="PROTEIN YCHQ"/>
    <property type="match status" value="1"/>
</dbReference>
<keyword evidence="1" id="KW-0472">Membrane</keyword>
<feature type="transmembrane region" description="Helical" evidence="1">
    <location>
        <begin position="104"/>
        <end position="121"/>
    </location>
</feature>
<gene>
    <name evidence="2" type="ORF">CWE09_00950</name>
</gene>
<dbReference type="PANTHER" id="PTHR39594">
    <property type="entry name" value="PROTEIN YCHQ"/>
    <property type="match status" value="1"/>
</dbReference>
<dbReference type="RefSeq" id="WP_126802032.1">
    <property type="nucleotide sequence ID" value="NZ_PIPL01000001.1"/>
</dbReference>
<evidence type="ECO:0000313" key="3">
    <source>
        <dbReference type="Proteomes" id="UP000288293"/>
    </source>
</evidence>
<dbReference type="GO" id="GO:0005886">
    <property type="term" value="C:plasma membrane"/>
    <property type="evidence" value="ECO:0007669"/>
    <property type="project" value="TreeGrafter"/>
</dbReference>
<comment type="caution">
    <text evidence="2">The sequence shown here is derived from an EMBL/GenBank/DDBJ whole genome shotgun (WGS) entry which is preliminary data.</text>
</comment>
<evidence type="ECO:0000256" key="1">
    <source>
        <dbReference type="SAM" id="Phobius"/>
    </source>
</evidence>
<reference evidence="2 3" key="1">
    <citation type="journal article" date="2011" name="Front. Microbiol.">
        <title>Genomic signatures of strain selection and enhancement in Bacillus atrophaeus var. globigii, a historical biowarfare simulant.</title>
        <authorList>
            <person name="Gibbons H.S."/>
            <person name="Broomall S.M."/>
            <person name="McNew L.A."/>
            <person name="Daligault H."/>
            <person name="Chapman C."/>
            <person name="Bruce D."/>
            <person name="Karavis M."/>
            <person name="Krepps M."/>
            <person name="McGregor P.A."/>
            <person name="Hong C."/>
            <person name="Park K.H."/>
            <person name="Akmal A."/>
            <person name="Feldman A."/>
            <person name="Lin J.S."/>
            <person name="Chang W.E."/>
            <person name="Higgs B.W."/>
            <person name="Demirev P."/>
            <person name="Lindquist J."/>
            <person name="Liem A."/>
            <person name="Fochler E."/>
            <person name="Read T.D."/>
            <person name="Tapia R."/>
            <person name="Johnson S."/>
            <person name="Bishop-Lilly K.A."/>
            <person name="Detter C."/>
            <person name="Han C."/>
            <person name="Sozhamannan S."/>
            <person name="Rosenzweig C.N."/>
            <person name="Skowronski E.W."/>
        </authorList>
    </citation>
    <scope>NUCLEOTIDE SEQUENCE [LARGE SCALE GENOMIC DNA]</scope>
    <source>
        <strain evidence="2 3">MLST1</strain>
    </source>
</reference>
<accession>A0A432W5I9</accession>
<keyword evidence="1" id="KW-0812">Transmembrane</keyword>
<dbReference type="Proteomes" id="UP000288293">
    <property type="component" value="Unassembled WGS sequence"/>
</dbReference>
<proteinExistence type="predicted"/>
<sequence>MFAVFKHFHMTMAILSMVFLVVRFIMGMRNPAALNKPFLKIPPHIVDTLFVISIIAMIITVNITVYPSGWIGEKAALFITYIVFSVITVLAVRGKMPSKLRIPAFVLALVSWIWAIKIAFMKTPLLLG</sequence>
<dbReference type="PIRSF" id="PIRSF005610">
    <property type="entry name" value="SirB"/>
    <property type="match status" value="1"/>
</dbReference>
<feature type="transmembrane region" description="Helical" evidence="1">
    <location>
        <begin position="45"/>
        <end position="63"/>
    </location>
</feature>
<dbReference type="OrthoDB" id="5588650at2"/>
<dbReference type="Pfam" id="PF04247">
    <property type="entry name" value="SirB"/>
    <property type="match status" value="1"/>
</dbReference>
<evidence type="ECO:0008006" key="4">
    <source>
        <dbReference type="Google" id="ProtNLM"/>
    </source>
</evidence>
<feature type="transmembrane region" description="Helical" evidence="1">
    <location>
        <begin position="6"/>
        <end position="25"/>
    </location>
</feature>
<keyword evidence="3" id="KW-1185">Reference proteome</keyword>
<dbReference type="AlphaFoldDB" id="A0A432W5I9"/>
<protein>
    <recommendedName>
        <fullName evidence="4">Invasion protein</fullName>
    </recommendedName>
</protein>
<organism evidence="2 3">
    <name type="scientific">Aliidiomarina minuta</name>
    <dbReference type="NCBI Taxonomy" id="880057"/>
    <lineage>
        <taxon>Bacteria</taxon>
        <taxon>Pseudomonadati</taxon>
        <taxon>Pseudomonadota</taxon>
        <taxon>Gammaproteobacteria</taxon>
        <taxon>Alteromonadales</taxon>
        <taxon>Idiomarinaceae</taxon>
        <taxon>Aliidiomarina</taxon>
    </lineage>
</organism>
<evidence type="ECO:0000313" key="2">
    <source>
        <dbReference type="EMBL" id="RUO25335.1"/>
    </source>
</evidence>
<feature type="transmembrane region" description="Helical" evidence="1">
    <location>
        <begin position="75"/>
        <end position="92"/>
    </location>
</feature>
<dbReference type="EMBL" id="PIPL01000001">
    <property type="protein sequence ID" value="RUO25335.1"/>
    <property type="molecule type" value="Genomic_DNA"/>
</dbReference>
<keyword evidence="1" id="KW-1133">Transmembrane helix</keyword>
<dbReference type="InterPro" id="IPR007360">
    <property type="entry name" value="SirB"/>
</dbReference>
<name>A0A432W5I9_9GAMM</name>